<evidence type="ECO:0000313" key="3">
    <source>
        <dbReference type="Proteomes" id="UP000286246"/>
    </source>
</evidence>
<gene>
    <name evidence="2" type="ORF">DFQ12_0628</name>
</gene>
<keyword evidence="3" id="KW-1185">Reference proteome</keyword>
<feature type="signal peptide" evidence="1">
    <location>
        <begin position="1"/>
        <end position="30"/>
    </location>
</feature>
<dbReference type="AlphaFoldDB" id="A0A420BGH1"/>
<evidence type="ECO:0000313" key="2">
    <source>
        <dbReference type="EMBL" id="RKE55789.1"/>
    </source>
</evidence>
<evidence type="ECO:0000256" key="1">
    <source>
        <dbReference type="SAM" id="SignalP"/>
    </source>
</evidence>
<comment type="caution">
    <text evidence="2">The sequence shown here is derived from an EMBL/GenBank/DDBJ whole genome shotgun (WGS) entry which is preliminary data.</text>
</comment>
<organism evidence="2 3">
    <name type="scientific">Sphingobacterium detergens</name>
    <dbReference type="NCBI Taxonomy" id="1145106"/>
    <lineage>
        <taxon>Bacteria</taxon>
        <taxon>Pseudomonadati</taxon>
        <taxon>Bacteroidota</taxon>
        <taxon>Sphingobacteriia</taxon>
        <taxon>Sphingobacteriales</taxon>
        <taxon>Sphingobacteriaceae</taxon>
        <taxon>Sphingobacterium</taxon>
    </lineage>
</organism>
<keyword evidence="1" id="KW-0732">Signal</keyword>
<sequence>MKNTNKNRFRSGIQLYALLPLILFIFSNCAKDTNTAISKGTAPIKVNIVGTEFNTAAGIGLKASNSKNTAAISSNRTSQIPFNKDFDLVTEVSAVDPATELILKANAATTNGAKAVAETKDLSPNVKYKLAVYDQSGNYVTERDYVSGQESNAQALNLDGGNTYTFVAYSINSASAIPAITFADPNNKTLVGSHLAINGSDDFMYFKMNMQVSGNTDNYVGIVLKHQLCQVTTIVDASQTGYNITAVSAMYAPHNSSATINLSDGSASGTGTAGSVNVAFPTAIDALMVTGTPTIINANSTAGTLTVGAITVGPLSATNLVPFTDLVFEPGVKYDVKFSLIPKDIYLVHAGYSAGRINGQIWLRHNLGASGDPDVLASSIAGNYYQFGRKNHVATGTGTATNSNWNTSMAAASAWNSGSEAAPVKTTNDPCPTGYRVPTEAELRTLISNTVSSQSGPWSTSRYASALILTSKRNKSVKLTIPAQGYWNYKGLTNPPFDPDVLLNSGNMAIIWSSNGSGGVTYLRSRTSNPTAHIVETTDNRNKEWGFNVRCIAE</sequence>
<accession>A0A420BGH1</accession>
<dbReference type="Proteomes" id="UP000286246">
    <property type="component" value="Unassembled WGS sequence"/>
</dbReference>
<name>A0A420BGH1_SPHD1</name>
<dbReference type="EMBL" id="RAPY01000001">
    <property type="protein sequence ID" value="RKE55789.1"/>
    <property type="molecule type" value="Genomic_DNA"/>
</dbReference>
<protein>
    <submittedName>
        <fullName evidence="2">Uncharacterized protein (TIGR02145 family)</fullName>
    </submittedName>
</protein>
<reference evidence="2 3" key="1">
    <citation type="submission" date="2018-09" db="EMBL/GenBank/DDBJ databases">
        <title>Genomic Encyclopedia of Type Strains, Phase III (KMG-III): the genomes of soil and plant-associated and newly described type strains.</title>
        <authorList>
            <person name="Whitman W."/>
        </authorList>
    </citation>
    <scope>NUCLEOTIDE SEQUENCE [LARGE SCALE GENOMIC DNA]</scope>
    <source>
        <strain evidence="2 3">CECT 7938</strain>
    </source>
</reference>
<feature type="chain" id="PRO_5019030305" evidence="1">
    <location>
        <begin position="31"/>
        <end position="554"/>
    </location>
</feature>
<proteinExistence type="predicted"/>
<dbReference type="RefSeq" id="WP_167457183.1">
    <property type="nucleotide sequence ID" value="NZ_RAPY01000001.1"/>
</dbReference>